<organism evidence="3 4">
    <name type="scientific">Aspergillus cavernicola</name>
    <dbReference type="NCBI Taxonomy" id="176166"/>
    <lineage>
        <taxon>Eukaryota</taxon>
        <taxon>Fungi</taxon>
        <taxon>Dikarya</taxon>
        <taxon>Ascomycota</taxon>
        <taxon>Pezizomycotina</taxon>
        <taxon>Eurotiomycetes</taxon>
        <taxon>Eurotiomycetidae</taxon>
        <taxon>Eurotiales</taxon>
        <taxon>Aspergillaceae</taxon>
        <taxon>Aspergillus</taxon>
        <taxon>Aspergillus subgen. Nidulantes</taxon>
    </lineage>
</organism>
<keyword evidence="2" id="KW-0472">Membrane</keyword>
<feature type="region of interest" description="Disordered" evidence="1">
    <location>
        <begin position="1"/>
        <end position="39"/>
    </location>
</feature>
<dbReference type="Proteomes" id="UP001610335">
    <property type="component" value="Unassembled WGS sequence"/>
</dbReference>
<sequence>MPSPGKNQRPETDYERWVAENKNQEFEPGDPPLYDADEDDSPVLFQEEQQFDASHGVFITPHRSQHTSWFFGGSRDGSCYGRWSSISGLVMVLFMVVVIRTRRGARVWWYIRNRLFSR</sequence>
<proteinExistence type="predicted"/>
<protein>
    <submittedName>
        <fullName evidence="3">Uncharacterized protein</fullName>
    </submittedName>
</protein>
<accession>A0ABR4J5H3</accession>
<gene>
    <name evidence="3" type="ORF">BDW59DRAFT_6060</name>
</gene>
<reference evidence="3 4" key="1">
    <citation type="submission" date="2024-07" db="EMBL/GenBank/DDBJ databases">
        <title>Section-level genome sequencing and comparative genomics of Aspergillus sections Usti and Cavernicolus.</title>
        <authorList>
            <consortium name="Lawrence Berkeley National Laboratory"/>
            <person name="Nybo J.L."/>
            <person name="Vesth T.C."/>
            <person name="Theobald S."/>
            <person name="Frisvad J.C."/>
            <person name="Larsen T.O."/>
            <person name="Kjaerboelling I."/>
            <person name="Rothschild-Mancinelli K."/>
            <person name="Lyhne E.K."/>
            <person name="Kogle M.E."/>
            <person name="Barry K."/>
            <person name="Clum A."/>
            <person name="Na H."/>
            <person name="Ledsgaard L."/>
            <person name="Lin J."/>
            <person name="Lipzen A."/>
            <person name="Kuo A."/>
            <person name="Riley R."/>
            <person name="Mondo S."/>
            <person name="LaButti K."/>
            <person name="Haridas S."/>
            <person name="Pangalinan J."/>
            <person name="Salamov A.A."/>
            <person name="Simmons B.A."/>
            <person name="Magnuson J.K."/>
            <person name="Chen J."/>
            <person name="Drula E."/>
            <person name="Henrissat B."/>
            <person name="Wiebenga A."/>
            <person name="Lubbers R.J."/>
            <person name="Gomes A.C."/>
            <person name="Makela M.R."/>
            <person name="Stajich J."/>
            <person name="Grigoriev I.V."/>
            <person name="Mortensen U.H."/>
            <person name="De vries R.P."/>
            <person name="Baker S.E."/>
            <person name="Andersen M.R."/>
        </authorList>
    </citation>
    <scope>NUCLEOTIDE SEQUENCE [LARGE SCALE GENOMIC DNA]</scope>
    <source>
        <strain evidence="3 4">CBS 600.67</strain>
    </source>
</reference>
<dbReference type="EMBL" id="JBFXLS010000001">
    <property type="protein sequence ID" value="KAL2835299.1"/>
    <property type="molecule type" value="Genomic_DNA"/>
</dbReference>
<keyword evidence="2" id="KW-1133">Transmembrane helix</keyword>
<feature type="compositionally biased region" description="Basic and acidic residues" evidence="1">
    <location>
        <begin position="8"/>
        <end position="25"/>
    </location>
</feature>
<name>A0ABR4J5H3_9EURO</name>
<comment type="caution">
    <text evidence="3">The sequence shown here is derived from an EMBL/GenBank/DDBJ whole genome shotgun (WGS) entry which is preliminary data.</text>
</comment>
<keyword evidence="2" id="KW-0812">Transmembrane</keyword>
<keyword evidence="4" id="KW-1185">Reference proteome</keyword>
<evidence type="ECO:0000256" key="2">
    <source>
        <dbReference type="SAM" id="Phobius"/>
    </source>
</evidence>
<evidence type="ECO:0000313" key="4">
    <source>
        <dbReference type="Proteomes" id="UP001610335"/>
    </source>
</evidence>
<evidence type="ECO:0000256" key="1">
    <source>
        <dbReference type="SAM" id="MobiDB-lite"/>
    </source>
</evidence>
<feature type="transmembrane region" description="Helical" evidence="2">
    <location>
        <begin position="80"/>
        <end position="99"/>
    </location>
</feature>
<evidence type="ECO:0000313" key="3">
    <source>
        <dbReference type="EMBL" id="KAL2835299.1"/>
    </source>
</evidence>